<proteinExistence type="predicted"/>
<reference evidence="1 2" key="1">
    <citation type="journal article" date="2023" name="Science">
        <title>Complex scaffold remodeling in plant triterpene biosynthesis.</title>
        <authorList>
            <person name="De La Pena R."/>
            <person name="Hodgson H."/>
            <person name="Liu J.C."/>
            <person name="Stephenson M.J."/>
            <person name="Martin A.C."/>
            <person name="Owen C."/>
            <person name="Harkess A."/>
            <person name="Leebens-Mack J."/>
            <person name="Jimenez L.E."/>
            <person name="Osbourn A."/>
            <person name="Sattely E.S."/>
        </authorList>
    </citation>
    <scope>NUCLEOTIDE SEQUENCE [LARGE SCALE GENOMIC DNA]</scope>
    <source>
        <strain evidence="2">cv. JPN11</strain>
        <tissue evidence="1">Leaf</tissue>
    </source>
</reference>
<keyword evidence="2" id="KW-1185">Reference proteome</keyword>
<protein>
    <submittedName>
        <fullName evidence="1">Transmembrane protein</fullName>
    </submittedName>
</protein>
<keyword evidence="1" id="KW-0472">Membrane</keyword>
<name>A0ACC1YFG1_MELAZ</name>
<dbReference type="Proteomes" id="UP001164539">
    <property type="component" value="Chromosome 3"/>
</dbReference>
<sequence>MLTSRLEYSTKTKASCELPSNRKYEVNLTAFDLPPSLPLYDPDRENKEIRKTRRLCFRNWVFVMGKVCCDSDDGGLDPIPLLIVVVLALAIMAVCHPPPRRTVYAVYRYC</sequence>
<gene>
    <name evidence="1" type="ORF">OWV82_005780</name>
</gene>
<comment type="caution">
    <text evidence="1">The sequence shown here is derived from an EMBL/GenBank/DDBJ whole genome shotgun (WGS) entry which is preliminary data.</text>
</comment>
<dbReference type="EMBL" id="CM051396">
    <property type="protein sequence ID" value="KAJ4722246.1"/>
    <property type="molecule type" value="Genomic_DNA"/>
</dbReference>
<evidence type="ECO:0000313" key="2">
    <source>
        <dbReference type="Proteomes" id="UP001164539"/>
    </source>
</evidence>
<evidence type="ECO:0000313" key="1">
    <source>
        <dbReference type="EMBL" id="KAJ4722246.1"/>
    </source>
</evidence>
<organism evidence="1 2">
    <name type="scientific">Melia azedarach</name>
    <name type="common">Chinaberry tree</name>
    <dbReference type="NCBI Taxonomy" id="155640"/>
    <lineage>
        <taxon>Eukaryota</taxon>
        <taxon>Viridiplantae</taxon>
        <taxon>Streptophyta</taxon>
        <taxon>Embryophyta</taxon>
        <taxon>Tracheophyta</taxon>
        <taxon>Spermatophyta</taxon>
        <taxon>Magnoliopsida</taxon>
        <taxon>eudicotyledons</taxon>
        <taxon>Gunneridae</taxon>
        <taxon>Pentapetalae</taxon>
        <taxon>rosids</taxon>
        <taxon>malvids</taxon>
        <taxon>Sapindales</taxon>
        <taxon>Meliaceae</taxon>
        <taxon>Melia</taxon>
    </lineage>
</organism>
<keyword evidence="1" id="KW-0812">Transmembrane</keyword>
<accession>A0ACC1YFG1</accession>